<keyword evidence="3 6" id="KW-0812">Transmembrane</keyword>
<proteinExistence type="inferred from homology"/>
<dbReference type="PANTHER" id="PTHR43461">
    <property type="entry name" value="TRANSMEMBRANE PROTEIN 256"/>
    <property type="match status" value="1"/>
</dbReference>
<dbReference type="RefSeq" id="XP_038851427.1">
    <property type="nucleotide sequence ID" value="XM_038995499.1"/>
</dbReference>
<dbReference type="GO" id="GO:0016020">
    <property type="term" value="C:membrane"/>
    <property type="evidence" value="ECO:0007669"/>
    <property type="project" value="UniProtKB-SubCell"/>
</dbReference>
<sequence length="125" mass="13149">MWDMFSSMNAHEISSQININIGKHLQSMFGTKSGNAMAMATSLVVQRLAGVSGALAVAAGAYGAHGFKNKDPEDYSRVAGTLLVLGTGAFCGSLYHQALTEDPVLRKLAPYGGMFLIAGWLAIAI</sequence>
<reference evidence="8" key="1">
    <citation type="submission" date="2025-08" db="UniProtKB">
        <authorList>
            <consortium name="RefSeq"/>
        </authorList>
    </citation>
    <scope>IDENTIFICATION</scope>
    <source>
        <tissue evidence="8">White muscle</tissue>
    </source>
</reference>
<comment type="subcellular location">
    <subcellularLocation>
        <location evidence="1">Membrane</location>
        <topology evidence="1">Multi-pass membrane protein</topology>
    </subcellularLocation>
</comment>
<evidence type="ECO:0000256" key="3">
    <source>
        <dbReference type="ARBA" id="ARBA00022692"/>
    </source>
</evidence>
<dbReference type="Pfam" id="PF04241">
    <property type="entry name" value="DUF423"/>
    <property type="match status" value="1"/>
</dbReference>
<dbReference type="Proteomes" id="UP000808372">
    <property type="component" value="Chromosome 6"/>
</dbReference>
<feature type="transmembrane region" description="Helical" evidence="6">
    <location>
        <begin position="75"/>
        <end position="96"/>
    </location>
</feature>
<evidence type="ECO:0000313" key="7">
    <source>
        <dbReference type="Proteomes" id="UP000808372"/>
    </source>
</evidence>
<evidence type="ECO:0000256" key="6">
    <source>
        <dbReference type="SAM" id="Phobius"/>
    </source>
</evidence>
<organism evidence="7 8">
    <name type="scientific">Salvelinus namaycush</name>
    <name type="common">Lake trout</name>
    <name type="synonym">Salmo namaycush</name>
    <dbReference type="NCBI Taxonomy" id="8040"/>
    <lineage>
        <taxon>Eukaryota</taxon>
        <taxon>Metazoa</taxon>
        <taxon>Chordata</taxon>
        <taxon>Craniata</taxon>
        <taxon>Vertebrata</taxon>
        <taxon>Euteleostomi</taxon>
        <taxon>Actinopterygii</taxon>
        <taxon>Neopterygii</taxon>
        <taxon>Teleostei</taxon>
        <taxon>Protacanthopterygii</taxon>
        <taxon>Salmoniformes</taxon>
        <taxon>Salmonidae</taxon>
        <taxon>Salmoninae</taxon>
        <taxon>Salvelinus</taxon>
    </lineage>
</organism>
<gene>
    <name evidence="8" type="primary">LOC120049254</name>
</gene>
<evidence type="ECO:0000256" key="1">
    <source>
        <dbReference type="ARBA" id="ARBA00004141"/>
    </source>
</evidence>
<feature type="transmembrane region" description="Helical" evidence="6">
    <location>
        <begin position="44"/>
        <end position="63"/>
    </location>
</feature>
<accession>A0A8U0QXL7</accession>
<dbReference type="AlphaFoldDB" id="A0A8U0QXL7"/>
<evidence type="ECO:0000256" key="2">
    <source>
        <dbReference type="ARBA" id="ARBA00006208"/>
    </source>
</evidence>
<evidence type="ECO:0000313" key="8">
    <source>
        <dbReference type="RefSeq" id="XP_038851427.1"/>
    </source>
</evidence>
<evidence type="ECO:0000256" key="4">
    <source>
        <dbReference type="ARBA" id="ARBA00022989"/>
    </source>
</evidence>
<dbReference type="GeneID" id="120049254"/>
<dbReference type="PANTHER" id="PTHR43461:SF1">
    <property type="entry name" value="TRANSMEMBRANE PROTEIN 256"/>
    <property type="match status" value="1"/>
</dbReference>
<keyword evidence="7" id="KW-1185">Reference proteome</keyword>
<keyword evidence="5 6" id="KW-0472">Membrane</keyword>
<keyword evidence="4 6" id="KW-1133">Transmembrane helix</keyword>
<protein>
    <submittedName>
        <fullName evidence="8">Transmembrane protein 256-like isoform X3</fullName>
    </submittedName>
</protein>
<evidence type="ECO:0000256" key="5">
    <source>
        <dbReference type="ARBA" id="ARBA00023136"/>
    </source>
</evidence>
<dbReference type="InterPro" id="IPR006696">
    <property type="entry name" value="DUF423"/>
</dbReference>
<name>A0A8U0QXL7_SALNM</name>
<comment type="similarity">
    <text evidence="2">Belongs to the TMEM256 family.</text>
</comment>